<evidence type="ECO:0000256" key="1">
    <source>
        <dbReference type="ARBA" id="ARBA00004123"/>
    </source>
</evidence>
<evidence type="ECO:0000313" key="12">
    <source>
        <dbReference type="Ensembl" id="ENSCMUP00000030523.1"/>
    </source>
</evidence>
<dbReference type="SMART" id="SM00351">
    <property type="entry name" value="PAX"/>
    <property type="match status" value="1"/>
</dbReference>
<keyword evidence="9 10" id="KW-0371">Homeobox</keyword>
<feature type="region of interest" description="Disordered" evidence="11">
    <location>
        <begin position="292"/>
        <end position="313"/>
    </location>
</feature>
<evidence type="ECO:0000256" key="10">
    <source>
        <dbReference type="RuleBase" id="RU000682"/>
    </source>
</evidence>
<dbReference type="InterPro" id="IPR036388">
    <property type="entry name" value="WH-like_DNA-bd_sf"/>
</dbReference>
<evidence type="ECO:0000256" key="3">
    <source>
        <dbReference type="ARBA" id="ARBA00022473"/>
    </source>
</evidence>
<evidence type="ECO:0000256" key="11">
    <source>
        <dbReference type="SAM" id="MobiDB-lite"/>
    </source>
</evidence>
<dbReference type="Proteomes" id="UP000694553">
    <property type="component" value="Unassembled WGS sequence"/>
</dbReference>
<comment type="similarity">
    <text evidence="2">Belongs to the paired homeobox family.</text>
</comment>
<evidence type="ECO:0000256" key="5">
    <source>
        <dbReference type="ARBA" id="ARBA00023015"/>
    </source>
</evidence>
<dbReference type="InterPro" id="IPR001523">
    <property type="entry name" value="Paired_dom"/>
</dbReference>
<accession>A0A8U7NCT7</accession>
<comment type="subcellular location">
    <subcellularLocation>
        <location evidence="1 9 10">Nucleus</location>
    </subcellularLocation>
</comment>
<keyword evidence="8 9" id="KW-0539">Nucleus</keyword>
<name>A0A8U7NCT7_CORMO</name>
<evidence type="ECO:0000256" key="6">
    <source>
        <dbReference type="ARBA" id="ARBA00023125"/>
    </source>
</evidence>
<dbReference type="SMART" id="SM00389">
    <property type="entry name" value="HOX"/>
    <property type="match status" value="1"/>
</dbReference>
<organism evidence="12 13">
    <name type="scientific">Corvus moneduloides</name>
    <name type="common">New Caledonian crow</name>
    <dbReference type="NCBI Taxonomy" id="1196302"/>
    <lineage>
        <taxon>Eukaryota</taxon>
        <taxon>Metazoa</taxon>
        <taxon>Chordata</taxon>
        <taxon>Craniata</taxon>
        <taxon>Vertebrata</taxon>
        <taxon>Euteleostomi</taxon>
        <taxon>Archelosauria</taxon>
        <taxon>Archosauria</taxon>
        <taxon>Dinosauria</taxon>
        <taxon>Saurischia</taxon>
        <taxon>Theropoda</taxon>
        <taxon>Coelurosauria</taxon>
        <taxon>Aves</taxon>
        <taxon>Neognathae</taxon>
        <taxon>Neoaves</taxon>
        <taxon>Telluraves</taxon>
        <taxon>Australaves</taxon>
        <taxon>Passeriformes</taxon>
        <taxon>Corvoidea</taxon>
        <taxon>Corvidae</taxon>
        <taxon>Corvus</taxon>
    </lineage>
</organism>
<dbReference type="GO" id="GO:0000978">
    <property type="term" value="F:RNA polymerase II cis-regulatory region sequence-specific DNA binding"/>
    <property type="evidence" value="ECO:0007669"/>
    <property type="project" value="TreeGrafter"/>
</dbReference>
<proteinExistence type="inferred from homology"/>
<feature type="compositionally biased region" description="Pro residues" evidence="11">
    <location>
        <begin position="151"/>
        <end position="174"/>
    </location>
</feature>
<dbReference type="Ensembl" id="ENSCMUT00000038433.1">
    <property type="protein sequence ID" value="ENSCMUP00000030523.1"/>
    <property type="gene ID" value="ENSCMUG00000019188.1"/>
</dbReference>
<dbReference type="CDD" id="cd00086">
    <property type="entry name" value="homeodomain"/>
    <property type="match status" value="1"/>
</dbReference>
<dbReference type="AlphaFoldDB" id="A0A8U7NCT7"/>
<evidence type="ECO:0000256" key="9">
    <source>
        <dbReference type="PROSITE-ProRule" id="PRU00108"/>
    </source>
</evidence>
<feature type="region of interest" description="Disordered" evidence="11">
    <location>
        <begin position="122"/>
        <end position="192"/>
    </location>
</feature>
<dbReference type="PROSITE" id="PS51057">
    <property type="entry name" value="PAIRED_2"/>
    <property type="match status" value="1"/>
</dbReference>
<evidence type="ECO:0000256" key="4">
    <source>
        <dbReference type="ARBA" id="ARBA00022724"/>
    </source>
</evidence>
<dbReference type="Gene3D" id="1.10.10.60">
    <property type="entry name" value="Homeodomain-like"/>
    <property type="match status" value="1"/>
</dbReference>
<evidence type="ECO:0000256" key="8">
    <source>
        <dbReference type="ARBA" id="ARBA00023242"/>
    </source>
</evidence>
<dbReference type="InterPro" id="IPR009057">
    <property type="entry name" value="Homeodomain-like_sf"/>
</dbReference>
<dbReference type="GO" id="GO:0005634">
    <property type="term" value="C:nucleus"/>
    <property type="evidence" value="ECO:0007669"/>
    <property type="project" value="UniProtKB-SubCell"/>
</dbReference>
<dbReference type="Pfam" id="PF00292">
    <property type="entry name" value="PAX"/>
    <property type="match status" value="1"/>
</dbReference>
<keyword evidence="3" id="KW-0217">Developmental protein</keyword>
<keyword evidence="7" id="KW-0804">Transcription</keyword>
<dbReference type="PROSITE" id="PS50071">
    <property type="entry name" value="HOMEOBOX_2"/>
    <property type="match status" value="1"/>
</dbReference>
<evidence type="ECO:0000256" key="7">
    <source>
        <dbReference type="ARBA" id="ARBA00023163"/>
    </source>
</evidence>
<dbReference type="PANTHER" id="PTHR45636:SF8">
    <property type="entry name" value="PAIRED BOX PROTEIN PAX-4"/>
    <property type="match status" value="1"/>
</dbReference>
<dbReference type="GO" id="GO:0000981">
    <property type="term" value="F:DNA-binding transcription factor activity, RNA polymerase II-specific"/>
    <property type="evidence" value="ECO:0007669"/>
    <property type="project" value="TreeGrafter"/>
</dbReference>
<dbReference type="SUPFAM" id="SSF46689">
    <property type="entry name" value="Homeodomain-like"/>
    <property type="match status" value="2"/>
</dbReference>
<keyword evidence="5" id="KW-0805">Transcription regulation</keyword>
<feature type="compositionally biased region" description="Basic and acidic residues" evidence="11">
    <location>
        <begin position="249"/>
        <end position="264"/>
    </location>
</feature>
<reference evidence="12" key="3">
    <citation type="submission" date="2025-09" db="UniProtKB">
        <authorList>
            <consortium name="Ensembl"/>
        </authorList>
    </citation>
    <scope>IDENTIFICATION</scope>
</reference>
<sequence length="403" mass="42687">EHKDFPSCPQLGGLFLNGRPLPTCKRQRIIALAASGARSSDISRSLKVSNGCVSKILGRYYRTGAVGPKAVGGSKPRMATPAVVARIARLKLEQPGLFAWEIRRQLHAEGICAGSGIPSVSPAGGSRGCGNSHGQAGQGGPTPRPGGWRPPVAPGTPQPPQGSAPGRQLPPSPRPRSENRNRNRTVFSRPQAEALEKEFQRGQYPDTATREKLAVATQLPDTTIRVRGDPPRSDGERGHILGTGAARTGRWDRGRQLRGHRDSSGLRGHLQTVSPLLAVAGCQQRIPRARAALPAHGRPAARQSTHESGHEGPVPCAGDTPGAWHAGSSPFLCPCPCPGSTPSCTHVCAHSRDGTPSFAPVRVHFWVQTLSSAHARVRAHVHVWDQAPFSARVAPVSPFTPGV</sequence>
<dbReference type="PRINTS" id="PR00027">
    <property type="entry name" value="PAIREDBOX"/>
</dbReference>
<keyword evidence="13" id="KW-1185">Reference proteome</keyword>
<dbReference type="InterPro" id="IPR001356">
    <property type="entry name" value="HD"/>
</dbReference>
<dbReference type="Pfam" id="PF00046">
    <property type="entry name" value="Homeodomain"/>
    <property type="match status" value="1"/>
</dbReference>
<feature type="compositionally biased region" description="Basic and acidic residues" evidence="11">
    <location>
        <begin position="224"/>
        <end position="239"/>
    </location>
</feature>
<protein>
    <submittedName>
        <fullName evidence="12">Uncharacterized protein</fullName>
    </submittedName>
</protein>
<feature type="DNA-binding region" description="Homeobox" evidence="9">
    <location>
        <begin position="180"/>
        <end position="239"/>
    </location>
</feature>
<reference evidence="13" key="1">
    <citation type="submission" date="2019-10" db="EMBL/GenBank/DDBJ databases">
        <title>Corvus moneduloides (New Caledonian crow) genome, bCorMon1, primary haplotype.</title>
        <authorList>
            <person name="Rutz C."/>
            <person name="Fungtammasan C."/>
            <person name="Mountcastle J."/>
            <person name="Formenti G."/>
            <person name="Chow W."/>
            <person name="Howe K."/>
            <person name="Steele M.P."/>
            <person name="Fernandes J."/>
            <person name="Gilbert M.T.P."/>
            <person name="Fedrigo O."/>
            <person name="Jarvis E.D."/>
            <person name="Gemmell N."/>
        </authorList>
    </citation>
    <scope>NUCLEOTIDE SEQUENCE [LARGE SCALE GENOMIC DNA]</scope>
</reference>
<keyword evidence="6 9" id="KW-0238">DNA-binding</keyword>
<feature type="region of interest" description="Disordered" evidence="11">
    <location>
        <begin position="224"/>
        <end position="267"/>
    </location>
</feature>
<reference evidence="12" key="2">
    <citation type="submission" date="2025-08" db="UniProtKB">
        <authorList>
            <consortium name="Ensembl"/>
        </authorList>
    </citation>
    <scope>IDENTIFICATION</scope>
</reference>
<keyword evidence="4" id="KW-0563">Paired box</keyword>
<dbReference type="PANTHER" id="PTHR45636">
    <property type="entry name" value="PAIRED BOX PROTEIN PAX-6-RELATED-RELATED"/>
    <property type="match status" value="1"/>
</dbReference>
<evidence type="ECO:0000256" key="2">
    <source>
        <dbReference type="ARBA" id="ARBA00005733"/>
    </source>
</evidence>
<evidence type="ECO:0000313" key="13">
    <source>
        <dbReference type="Proteomes" id="UP000694553"/>
    </source>
</evidence>
<dbReference type="Gene3D" id="1.10.10.10">
    <property type="entry name" value="Winged helix-like DNA-binding domain superfamily/Winged helix DNA-binding domain"/>
    <property type="match status" value="2"/>
</dbReference>
<dbReference type="InterPro" id="IPR043565">
    <property type="entry name" value="PAX_fam"/>
</dbReference>